<dbReference type="InterPro" id="IPR011684">
    <property type="entry name" value="NAB"/>
</dbReference>
<comment type="similarity">
    <text evidence="2">Belongs to the NET family.</text>
</comment>
<dbReference type="InterPro" id="IPR051861">
    <property type="entry name" value="NET_actin-binding_domain"/>
</dbReference>
<evidence type="ECO:0000313" key="5">
    <source>
        <dbReference type="Proteomes" id="UP000233837"/>
    </source>
</evidence>
<feature type="domain" description="NAB" evidence="3">
    <location>
        <begin position="16"/>
        <end position="105"/>
    </location>
</feature>
<keyword evidence="1" id="KW-0175">Coiled coil</keyword>
<dbReference type="PANTHER" id="PTHR32258">
    <property type="entry name" value="PROTEIN NETWORKED 4A"/>
    <property type="match status" value="1"/>
</dbReference>
<proteinExistence type="inferred from homology"/>
<dbReference type="PROSITE" id="PS51774">
    <property type="entry name" value="NAB"/>
    <property type="match status" value="1"/>
</dbReference>
<evidence type="ECO:0000259" key="3">
    <source>
        <dbReference type="PROSITE" id="PS51774"/>
    </source>
</evidence>
<accession>A0A2I0WB07</accession>
<evidence type="ECO:0000256" key="1">
    <source>
        <dbReference type="ARBA" id="ARBA00023054"/>
    </source>
</evidence>
<dbReference type="PANTHER" id="PTHR32258:SF26">
    <property type="entry name" value="KINASE INTERACTING (KIP1-LIKE) FAMILY PROTEIN"/>
    <property type="match status" value="1"/>
</dbReference>
<keyword evidence="5" id="KW-1185">Reference proteome</keyword>
<protein>
    <recommendedName>
        <fullName evidence="3">NAB domain-containing protein</fullName>
    </recommendedName>
</protein>
<dbReference type="GO" id="GO:0003779">
    <property type="term" value="F:actin binding"/>
    <property type="evidence" value="ECO:0007669"/>
    <property type="project" value="InterPro"/>
</dbReference>
<organism evidence="4 5">
    <name type="scientific">Dendrobium catenatum</name>
    <dbReference type="NCBI Taxonomy" id="906689"/>
    <lineage>
        <taxon>Eukaryota</taxon>
        <taxon>Viridiplantae</taxon>
        <taxon>Streptophyta</taxon>
        <taxon>Embryophyta</taxon>
        <taxon>Tracheophyta</taxon>
        <taxon>Spermatophyta</taxon>
        <taxon>Magnoliopsida</taxon>
        <taxon>Liliopsida</taxon>
        <taxon>Asparagales</taxon>
        <taxon>Orchidaceae</taxon>
        <taxon>Epidendroideae</taxon>
        <taxon>Malaxideae</taxon>
        <taxon>Dendrobiinae</taxon>
        <taxon>Dendrobium</taxon>
    </lineage>
</organism>
<sequence>MLNCDDVVLFCIRNGRTALRLENSVTLRCPPATTRRTPATAVINIEQRVKAISPISHTETQDADSFGTRAENYYQKRPQLFSLLHDLHSRYLYLADRYTQALLPSHRRRHSASELSDFESASSDAESSLSFDRPPAPTPSLDVLGALVVELVATEIDREILLTELCGSDRARAESSRKAELQGSLLEVLEAERLVLLGENARLGYELTAATEEARRLALEAMFTRQKAAELARCVVKIRADHRVCLLGRKIDELQKQVYGLERRNRECYDAMAKREVEKVEVRMEVERLRAENHRLGEMVVGRRRKGKEVVTRWWARLTSLEWIISPCGPEINYKGE</sequence>
<dbReference type="Proteomes" id="UP000233837">
    <property type="component" value="Unassembled WGS sequence"/>
</dbReference>
<dbReference type="STRING" id="906689.A0A2I0WB07"/>
<evidence type="ECO:0000256" key="2">
    <source>
        <dbReference type="ARBA" id="ARBA00038006"/>
    </source>
</evidence>
<dbReference type="AlphaFoldDB" id="A0A2I0WB07"/>
<gene>
    <name evidence="4" type="ORF">MA16_Dca013634</name>
</gene>
<dbReference type="Pfam" id="PF07765">
    <property type="entry name" value="KIP1"/>
    <property type="match status" value="1"/>
</dbReference>
<name>A0A2I0WB07_9ASPA</name>
<evidence type="ECO:0000313" key="4">
    <source>
        <dbReference type="EMBL" id="PKU72840.1"/>
    </source>
</evidence>
<dbReference type="EMBL" id="KZ502801">
    <property type="protein sequence ID" value="PKU72840.1"/>
    <property type="molecule type" value="Genomic_DNA"/>
</dbReference>
<reference evidence="4 5" key="2">
    <citation type="journal article" date="2017" name="Nature">
        <title>The Apostasia genome and the evolution of orchids.</title>
        <authorList>
            <person name="Zhang G.Q."/>
            <person name="Liu K.W."/>
            <person name="Li Z."/>
            <person name="Lohaus R."/>
            <person name="Hsiao Y.Y."/>
            <person name="Niu S.C."/>
            <person name="Wang J.Y."/>
            <person name="Lin Y.C."/>
            <person name="Xu Q."/>
            <person name="Chen L.J."/>
            <person name="Yoshida K."/>
            <person name="Fujiwara S."/>
            <person name="Wang Z.W."/>
            <person name="Zhang Y.Q."/>
            <person name="Mitsuda N."/>
            <person name="Wang M."/>
            <person name="Liu G.H."/>
            <person name="Pecoraro L."/>
            <person name="Huang H.X."/>
            <person name="Xiao X.J."/>
            <person name="Lin M."/>
            <person name="Wu X.Y."/>
            <person name="Wu W.L."/>
            <person name="Chen Y.Y."/>
            <person name="Chang S.B."/>
            <person name="Sakamoto S."/>
            <person name="Ohme-Takagi M."/>
            <person name="Yagi M."/>
            <person name="Zeng S.J."/>
            <person name="Shen C.Y."/>
            <person name="Yeh C.M."/>
            <person name="Luo Y.B."/>
            <person name="Tsai W.C."/>
            <person name="Van de Peer Y."/>
            <person name="Liu Z.J."/>
        </authorList>
    </citation>
    <scope>NUCLEOTIDE SEQUENCE [LARGE SCALE GENOMIC DNA]</scope>
    <source>
        <tissue evidence="4">The whole plant</tissue>
    </source>
</reference>
<reference evidence="4 5" key="1">
    <citation type="journal article" date="2016" name="Sci. Rep.">
        <title>The Dendrobium catenatum Lindl. genome sequence provides insights into polysaccharide synthase, floral development and adaptive evolution.</title>
        <authorList>
            <person name="Zhang G.Q."/>
            <person name="Xu Q."/>
            <person name="Bian C."/>
            <person name="Tsai W.C."/>
            <person name="Yeh C.M."/>
            <person name="Liu K.W."/>
            <person name="Yoshida K."/>
            <person name="Zhang L.S."/>
            <person name="Chang S.B."/>
            <person name="Chen F."/>
            <person name="Shi Y."/>
            <person name="Su Y.Y."/>
            <person name="Zhang Y.Q."/>
            <person name="Chen L.J."/>
            <person name="Yin Y."/>
            <person name="Lin M."/>
            <person name="Huang H."/>
            <person name="Deng H."/>
            <person name="Wang Z.W."/>
            <person name="Zhu S.L."/>
            <person name="Zhao X."/>
            <person name="Deng C."/>
            <person name="Niu S.C."/>
            <person name="Huang J."/>
            <person name="Wang M."/>
            <person name="Liu G.H."/>
            <person name="Yang H.J."/>
            <person name="Xiao X.J."/>
            <person name="Hsiao Y.Y."/>
            <person name="Wu W.L."/>
            <person name="Chen Y.Y."/>
            <person name="Mitsuda N."/>
            <person name="Ohme-Takagi M."/>
            <person name="Luo Y.B."/>
            <person name="Van de Peer Y."/>
            <person name="Liu Z.J."/>
        </authorList>
    </citation>
    <scope>NUCLEOTIDE SEQUENCE [LARGE SCALE GENOMIC DNA]</scope>
    <source>
        <tissue evidence="4">The whole plant</tissue>
    </source>
</reference>